<reference evidence="2 3" key="1">
    <citation type="journal article" date="2024" name="J. Plant Pathol.">
        <title>Sequence and assembly of the genome of Seiridium unicorne, isolate CBS 538.82, causal agent of cypress canker disease.</title>
        <authorList>
            <person name="Scali E."/>
            <person name="Rocca G.D."/>
            <person name="Danti R."/>
            <person name="Garbelotto M."/>
            <person name="Barberini S."/>
            <person name="Baroncelli R."/>
            <person name="Emiliani G."/>
        </authorList>
    </citation>
    <scope>NUCLEOTIDE SEQUENCE [LARGE SCALE GENOMIC DNA]</scope>
    <source>
        <strain evidence="2 3">BM-138-508</strain>
    </source>
</reference>
<feature type="domain" description="Heterokaryon incompatibility" evidence="1">
    <location>
        <begin position="207"/>
        <end position="363"/>
    </location>
</feature>
<sequence length="705" mass="80030">MICRFCVNNILESRSKKLWGFHHHNPDDFESSAAKGCVFCSRLFKHVRLGNFPRSCFGRADPGKAAYRWSVRKAAGTSECRESIAIIFRSLPVCDDETEVTDGRCNNKRYLPDETFFLLLEQDKLTLPFSNELGDGTASIQCWSRISKWVKTCLEEHTGCQQSFPDLNLYPKRLVDLGAERLPWPPLVVRIVSSEEVNQGDALQRRYVTLSHSWGLDPSFAQLQKETLDEWTHVGIPWAEICSNKNFMQAIEVVRHLGIRYIWIDSLCIIQHNSEDWEEEAPMMRDIYRNSFCNIAASDSADSKGGLFRTRGADQIAAGVYRGVHGRSISLLAGKTWRIIAESTWHGDLLNGPLYKRGWVFQERMLAPRILHYSKEQAFWDCATISACESFPHGLPQQLDTFARVDRRWRSWLRAPAHAQHMNVDEFWSSAVRTYTSNHLTFHKDKLKAIYGVGSIVAEAQRGSWGDWVAGLWSSRLEDHLTWSVLNPQEATRPSLGLGSGAAFPTWSWASVEGAVQLAKLWAPSPVYIVANHTGGRISFSKVSNFVHDPFAATKMELRCHVGSGVLRRQHTRDRLVLEVECVAEGEEGFIQVLPDTSLAVDRTYEFLVLLVSKEPVKLRTQDGRVVVGGFGEDDTSIEFTYSGFGLLIEKENNRAHHYRRIGVIKFSELNSTQWQEVRRACGDSDDNREELSPLSMSAKLLWLV</sequence>
<protein>
    <submittedName>
        <fullName evidence="2">Heterokaryon incompatibility domain-containing protein</fullName>
    </submittedName>
</protein>
<comment type="caution">
    <text evidence="2">The sequence shown here is derived from an EMBL/GenBank/DDBJ whole genome shotgun (WGS) entry which is preliminary data.</text>
</comment>
<evidence type="ECO:0000313" key="2">
    <source>
        <dbReference type="EMBL" id="KAK9417594.1"/>
    </source>
</evidence>
<proteinExistence type="predicted"/>
<organism evidence="2 3">
    <name type="scientific">Seiridium unicorne</name>
    <dbReference type="NCBI Taxonomy" id="138068"/>
    <lineage>
        <taxon>Eukaryota</taxon>
        <taxon>Fungi</taxon>
        <taxon>Dikarya</taxon>
        <taxon>Ascomycota</taxon>
        <taxon>Pezizomycotina</taxon>
        <taxon>Sordariomycetes</taxon>
        <taxon>Xylariomycetidae</taxon>
        <taxon>Amphisphaeriales</taxon>
        <taxon>Sporocadaceae</taxon>
        <taxon>Seiridium</taxon>
    </lineage>
</organism>
<accession>A0ABR2UST1</accession>
<keyword evidence="3" id="KW-1185">Reference proteome</keyword>
<gene>
    <name evidence="2" type="ORF">SUNI508_01351</name>
</gene>
<dbReference type="PANTHER" id="PTHR33112">
    <property type="entry name" value="DOMAIN PROTEIN, PUTATIVE-RELATED"/>
    <property type="match status" value="1"/>
</dbReference>
<dbReference type="EMBL" id="JARVKF010000396">
    <property type="protein sequence ID" value="KAK9417594.1"/>
    <property type="molecule type" value="Genomic_DNA"/>
</dbReference>
<dbReference type="PANTHER" id="PTHR33112:SF10">
    <property type="entry name" value="TOL"/>
    <property type="match status" value="1"/>
</dbReference>
<name>A0ABR2UST1_9PEZI</name>
<dbReference type="Proteomes" id="UP001408356">
    <property type="component" value="Unassembled WGS sequence"/>
</dbReference>
<dbReference type="InterPro" id="IPR010730">
    <property type="entry name" value="HET"/>
</dbReference>
<dbReference type="Pfam" id="PF06985">
    <property type="entry name" value="HET"/>
    <property type="match status" value="1"/>
</dbReference>
<evidence type="ECO:0000313" key="3">
    <source>
        <dbReference type="Proteomes" id="UP001408356"/>
    </source>
</evidence>
<evidence type="ECO:0000259" key="1">
    <source>
        <dbReference type="Pfam" id="PF06985"/>
    </source>
</evidence>